<accession>A0A1W1Y6L9</accession>
<dbReference type="EMBL" id="FWXJ01000002">
    <property type="protein sequence ID" value="SMC31787.1"/>
    <property type="molecule type" value="Genomic_DNA"/>
</dbReference>
<organism evidence="2 3">
    <name type="scientific">Polynucleobacter kasalickyi</name>
    <dbReference type="NCBI Taxonomy" id="1938817"/>
    <lineage>
        <taxon>Bacteria</taxon>
        <taxon>Pseudomonadati</taxon>
        <taxon>Pseudomonadota</taxon>
        <taxon>Betaproteobacteria</taxon>
        <taxon>Burkholderiales</taxon>
        <taxon>Burkholderiaceae</taxon>
        <taxon>Polynucleobacter</taxon>
    </lineage>
</organism>
<sequence length="126" mass="13847">MKKLQLLLLTIVAVLSVSNASAHGYYGHYHGGWGGPRFGVGINLGPYPYYGPAYPGYAYPYYGPTVVPVNPAPVIIQEAAPTYIQPAQAANNWYFCQSTNTYYPYVKECAEGWKTVPSQPQAPRPN</sequence>
<evidence type="ECO:0000313" key="2">
    <source>
        <dbReference type="EMBL" id="SMC31787.1"/>
    </source>
</evidence>
<keyword evidence="1" id="KW-0732">Signal</keyword>
<evidence type="ECO:0000313" key="3">
    <source>
        <dbReference type="Proteomes" id="UP000192708"/>
    </source>
</evidence>
<gene>
    <name evidence="2" type="ORF">SAMN06296008_10235</name>
</gene>
<dbReference type="Proteomes" id="UP000192708">
    <property type="component" value="Unassembled WGS sequence"/>
</dbReference>
<dbReference type="OrthoDB" id="5397649at2"/>
<dbReference type="AlphaFoldDB" id="A0A1W1Y6L9"/>
<protein>
    <recommendedName>
        <fullName evidence="4">Lipoprotein</fullName>
    </recommendedName>
</protein>
<dbReference type="RefSeq" id="WP_084282260.1">
    <property type="nucleotide sequence ID" value="NZ_FWXJ01000002.1"/>
</dbReference>
<keyword evidence="3" id="KW-1185">Reference proteome</keyword>
<proteinExistence type="predicted"/>
<evidence type="ECO:0008006" key="4">
    <source>
        <dbReference type="Google" id="ProtNLM"/>
    </source>
</evidence>
<dbReference type="STRING" id="1938817.SAMN06296008_10235"/>
<name>A0A1W1Y6L9_9BURK</name>
<feature type="chain" id="PRO_5012167385" description="Lipoprotein" evidence="1">
    <location>
        <begin position="23"/>
        <end position="126"/>
    </location>
</feature>
<evidence type="ECO:0000256" key="1">
    <source>
        <dbReference type="SAM" id="SignalP"/>
    </source>
</evidence>
<feature type="signal peptide" evidence="1">
    <location>
        <begin position="1"/>
        <end position="22"/>
    </location>
</feature>
<reference evidence="2 3" key="1">
    <citation type="submission" date="2017-04" db="EMBL/GenBank/DDBJ databases">
        <authorList>
            <person name="Afonso C.L."/>
            <person name="Miller P.J."/>
            <person name="Scott M.A."/>
            <person name="Spackman E."/>
            <person name="Goraichik I."/>
            <person name="Dimitrov K.M."/>
            <person name="Suarez D.L."/>
            <person name="Swayne D.E."/>
        </authorList>
    </citation>
    <scope>NUCLEOTIDE SEQUENCE [LARGE SCALE GENOMIC DNA]</scope>
    <source>
        <strain evidence="2 3">VK13</strain>
    </source>
</reference>